<accession>A0A2G5DNQ7</accession>
<dbReference type="Proteomes" id="UP000230069">
    <property type="component" value="Unassembled WGS sequence"/>
</dbReference>
<gene>
    <name evidence="2" type="ORF">AQUCO_01700573v1</name>
</gene>
<evidence type="ECO:0000313" key="3">
    <source>
        <dbReference type="Proteomes" id="UP000230069"/>
    </source>
</evidence>
<dbReference type="OrthoDB" id="5855668at2759"/>
<protein>
    <submittedName>
        <fullName evidence="2">Uncharacterized protein</fullName>
    </submittedName>
</protein>
<keyword evidence="1" id="KW-0812">Transmembrane</keyword>
<dbReference type="EMBL" id="KZ305034">
    <property type="protein sequence ID" value="PIA45119.1"/>
    <property type="molecule type" value="Genomic_DNA"/>
</dbReference>
<dbReference type="InParanoid" id="A0A2G5DNQ7"/>
<organism evidence="2 3">
    <name type="scientific">Aquilegia coerulea</name>
    <name type="common">Rocky mountain columbine</name>
    <dbReference type="NCBI Taxonomy" id="218851"/>
    <lineage>
        <taxon>Eukaryota</taxon>
        <taxon>Viridiplantae</taxon>
        <taxon>Streptophyta</taxon>
        <taxon>Embryophyta</taxon>
        <taxon>Tracheophyta</taxon>
        <taxon>Spermatophyta</taxon>
        <taxon>Magnoliopsida</taxon>
        <taxon>Ranunculales</taxon>
        <taxon>Ranunculaceae</taxon>
        <taxon>Thalictroideae</taxon>
        <taxon>Aquilegia</taxon>
    </lineage>
</organism>
<dbReference type="AlphaFoldDB" id="A0A2G5DNQ7"/>
<evidence type="ECO:0000313" key="2">
    <source>
        <dbReference type="EMBL" id="PIA45119.1"/>
    </source>
</evidence>
<evidence type="ECO:0000256" key="1">
    <source>
        <dbReference type="SAM" id="Phobius"/>
    </source>
</evidence>
<feature type="transmembrane region" description="Helical" evidence="1">
    <location>
        <begin position="81"/>
        <end position="102"/>
    </location>
</feature>
<keyword evidence="1" id="KW-1133">Transmembrane helix</keyword>
<proteinExistence type="predicted"/>
<keyword evidence="3" id="KW-1185">Reference proteome</keyword>
<name>A0A2G5DNQ7_AQUCA</name>
<keyword evidence="1" id="KW-0472">Membrane</keyword>
<reference evidence="2 3" key="1">
    <citation type="submission" date="2017-09" db="EMBL/GenBank/DDBJ databases">
        <title>WGS assembly of Aquilegia coerulea Goldsmith.</title>
        <authorList>
            <person name="Hodges S."/>
            <person name="Kramer E."/>
            <person name="Nordborg M."/>
            <person name="Tomkins J."/>
            <person name="Borevitz J."/>
            <person name="Derieg N."/>
            <person name="Yan J."/>
            <person name="Mihaltcheva S."/>
            <person name="Hayes R.D."/>
            <person name="Rokhsar D."/>
        </authorList>
    </citation>
    <scope>NUCLEOTIDE SEQUENCE [LARGE SCALE GENOMIC DNA]</scope>
    <source>
        <strain evidence="3">cv. Goldsmith</strain>
    </source>
</reference>
<sequence>MSRIFGGMVLQDGSCEGKILVSTLAAYLNALTFDRGGVSMNPFLRISRIADSGASMPICKTATWKPVYSLAMQQFRGKASLSFLFFEFAGSIFYICSVLSFVSG</sequence>